<dbReference type="OrthoDB" id="39591at2759"/>
<keyword evidence="4" id="KW-1185">Reference proteome</keyword>
<evidence type="ECO:0000313" key="4">
    <source>
        <dbReference type="Proteomes" id="UP001152484"/>
    </source>
</evidence>
<feature type="region of interest" description="Disordered" evidence="1">
    <location>
        <begin position="1"/>
        <end position="22"/>
    </location>
</feature>
<dbReference type="Pfam" id="PF13921">
    <property type="entry name" value="Myb_DNA-bind_6"/>
    <property type="match status" value="1"/>
</dbReference>
<name>A0A9P1EC76_CUSEU</name>
<dbReference type="InterPro" id="IPR001005">
    <property type="entry name" value="SANT/Myb"/>
</dbReference>
<reference evidence="3" key="1">
    <citation type="submission" date="2022-07" db="EMBL/GenBank/DDBJ databases">
        <authorList>
            <person name="Macas J."/>
            <person name="Novak P."/>
            <person name="Neumann P."/>
        </authorList>
    </citation>
    <scope>NUCLEOTIDE SEQUENCE</scope>
</reference>
<feature type="domain" description="Myb-like" evidence="2">
    <location>
        <begin position="411"/>
        <end position="464"/>
    </location>
</feature>
<evidence type="ECO:0000256" key="1">
    <source>
        <dbReference type="SAM" id="MobiDB-lite"/>
    </source>
</evidence>
<protein>
    <recommendedName>
        <fullName evidence="2">Myb-like domain-containing protein</fullName>
    </recommendedName>
</protein>
<dbReference type="SUPFAM" id="SSF46689">
    <property type="entry name" value="Homeodomain-like"/>
    <property type="match status" value="2"/>
</dbReference>
<dbReference type="Proteomes" id="UP001152484">
    <property type="component" value="Unassembled WGS sequence"/>
</dbReference>
<dbReference type="GO" id="GO:0010597">
    <property type="term" value="P:green leaf volatile biosynthetic process"/>
    <property type="evidence" value="ECO:0007669"/>
    <property type="project" value="UniProtKB-ARBA"/>
</dbReference>
<dbReference type="InterPro" id="IPR009057">
    <property type="entry name" value="Homeodomain-like_sf"/>
</dbReference>
<dbReference type="GO" id="GO:0000976">
    <property type="term" value="F:transcription cis-regulatory region binding"/>
    <property type="evidence" value="ECO:0007669"/>
    <property type="project" value="UniProtKB-ARBA"/>
</dbReference>
<dbReference type="EMBL" id="CAMAPE010000035">
    <property type="protein sequence ID" value="CAH9096373.1"/>
    <property type="molecule type" value="Genomic_DNA"/>
</dbReference>
<feature type="domain" description="Myb-like" evidence="2">
    <location>
        <begin position="341"/>
        <end position="409"/>
    </location>
</feature>
<evidence type="ECO:0000313" key="3">
    <source>
        <dbReference type="EMBL" id="CAH9096373.1"/>
    </source>
</evidence>
<accession>A0A9P1EC76</accession>
<evidence type="ECO:0000259" key="2">
    <source>
        <dbReference type="PROSITE" id="PS50090"/>
    </source>
</evidence>
<dbReference type="Gene3D" id="1.10.10.60">
    <property type="entry name" value="Homeodomain-like"/>
    <property type="match status" value="2"/>
</dbReference>
<organism evidence="3 4">
    <name type="scientific">Cuscuta europaea</name>
    <name type="common">European dodder</name>
    <dbReference type="NCBI Taxonomy" id="41803"/>
    <lineage>
        <taxon>Eukaryota</taxon>
        <taxon>Viridiplantae</taxon>
        <taxon>Streptophyta</taxon>
        <taxon>Embryophyta</taxon>
        <taxon>Tracheophyta</taxon>
        <taxon>Spermatophyta</taxon>
        <taxon>Magnoliopsida</taxon>
        <taxon>eudicotyledons</taxon>
        <taxon>Gunneridae</taxon>
        <taxon>Pentapetalae</taxon>
        <taxon>asterids</taxon>
        <taxon>lamiids</taxon>
        <taxon>Solanales</taxon>
        <taxon>Convolvulaceae</taxon>
        <taxon>Cuscuteae</taxon>
        <taxon>Cuscuta</taxon>
        <taxon>Cuscuta subgen. Cuscuta</taxon>
    </lineage>
</organism>
<dbReference type="PROSITE" id="PS50090">
    <property type="entry name" value="MYB_LIKE"/>
    <property type="match status" value="2"/>
</dbReference>
<dbReference type="AlphaFoldDB" id="A0A9P1EC76"/>
<dbReference type="PANTHER" id="PTHR47430:SF4">
    <property type="entry name" value="GB|AAC33480.1"/>
    <property type="match status" value="1"/>
</dbReference>
<sequence>MAIKDDDATGMLKQSEMRSKNLKKNEENKISNGVEGLHFRHIENDEEVQRHNICVEGSVTLTREWAKDVEKKKKKRQRDVMCNVNESHPGSKEIKNTVIVGNEDDIHSTVTKLLENDISKEKLTTECNGGSIEMARIKKKKKIEKGKKNKDSCAGLKDTGTESLKTIENENIKRRNMAKNVSKDTKPQKNKTVQFADDLQVVHVFDVPEEGGAAKNKDVKLVQGKRFSKEEDEIIMKAVSKFIEKYDLGDEGLEMVLNCQAYPNLRHCWYEIATAIPYRPYKSIYYRARNILWKNDSPWTKEDYEFIRAYHEKHGNKWTAMAKELGKYSCHVFNAWMRTKLPNMKKGGWSQEEYKTLFDLVNMNLQLKVSEEKKSKHGMLRDNISWIAISEKLATRNNASCCSKWYRQLTSPLVAEGKWSDSDDYRMIGALYELDVSCIENVDWDNLLEHRPGEVCLQRWKQMVRYIGNYGTKPFSEQVELLAQRYCPYLLEAREAWDNKPYVA</sequence>
<comment type="caution">
    <text evidence="3">The sequence shown here is derived from an EMBL/GenBank/DDBJ whole genome shotgun (WGS) entry which is preliminary data.</text>
</comment>
<dbReference type="PANTHER" id="PTHR47430">
    <property type="entry name" value="GB|AAC33480.1"/>
    <property type="match status" value="1"/>
</dbReference>
<dbReference type="SMART" id="SM00717">
    <property type="entry name" value="SANT"/>
    <property type="match status" value="4"/>
</dbReference>
<gene>
    <name evidence="3" type="ORF">CEURO_LOCUS13386</name>
</gene>
<proteinExistence type="predicted"/>